<dbReference type="Proteomes" id="UP000054485">
    <property type="component" value="Unassembled WGS sequence"/>
</dbReference>
<sequence length="74" mass="8265">MDLAPSSTPMMAKRKSSIKIKVDDDLQTRIARNACASKRVRTMFRDAGEQHFRDSDDLPAAFWGVLAALESCVH</sequence>
<evidence type="ECO:0000313" key="1">
    <source>
        <dbReference type="EMBL" id="KIK38885.1"/>
    </source>
</evidence>
<keyword evidence="2" id="KW-1185">Reference proteome</keyword>
<evidence type="ECO:0000313" key="2">
    <source>
        <dbReference type="Proteomes" id="UP000054485"/>
    </source>
</evidence>
<reference evidence="2" key="2">
    <citation type="submission" date="2015-01" db="EMBL/GenBank/DDBJ databases">
        <title>Evolutionary Origins and Diversification of the Mycorrhizal Mutualists.</title>
        <authorList>
            <consortium name="DOE Joint Genome Institute"/>
            <consortium name="Mycorrhizal Genomics Consortium"/>
            <person name="Kohler A."/>
            <person name="Kuo A."/>
            <person name="Nagy L.G."/>
            <person name="Floudas D."/>
            <person name="Copeland A."/>
            <person name="Barry K.W."/>
            <person name="Cichocki N."/>
            <person name="Veneault-Fourrey C."/>
            <person name="LaButti K."/>
            <person name="Lindquist E.A."/>
            <person name="Lipzen A."/>
            <person name="Lundell T."/>
            <person name="Morin E."/>
            <person name="Murat C."/>
            <person name="Riley R."/>
            <person name="Ohm R."/>
            <person name="Sun H."/>
            <person name="Tunlid A."/>
            <person name="Henrissat B."/>
            <person name="Grigoriev I.V."/>
            <person name="Hibbett D.S."/>
            <person name="Martin F."/>
        </authorList>
    </citation>
    <scope>NUCLEOTIDE SEQUENCE [LARGE SCALE GENOMIC DNA]</scope>
    <source>
        <strain evidence="2">UH-Slu-Lm8-n1</strain>
    </source>
</reference>
<dbReference type="HOGENOM" id="CLU_2689452_0_0_1"/>
<accession>A0A0C9ZMR6</accession>
<dbReference type="EMBL" id="KN835369">
    <property type="protein sequence ID" value="KIK38885.1"/>
    <property type="molecule type" value="Genomic_DNA"/>
</dbReference>
<organism evidence="1 2">
    <name type="scientific">Suillus luteus UH-Slu-Lm8-n1</name>
    <dbReference type="NCBI Taxonomy" id="930992"/>
    <lineage>
        <taxon>Eukaryota</taxon>
        <taxon>Fungi</taxon>
        <taxon>Dikarya</taxon>
        <taxon>Basidiomycota</taxon>
        <taxon>Agaricomycotina</taxon>
        <taxon>Agaricomycetes</taxon>
        <taxon>Agaricomycetidae</taxon>
        <taxon>Boletales</taxon>
        <taxon>Suillineae</taxon>
        <taxon>Suillaceae</taxon>
        <taxon>Suillus</taxon>
    </lineage>
</organism>
<protein>
    <submittedName>
        <fullName evidence="1">Uncharacterized protein</fullName>
    </submittedName>
</protein>
<reference evidence="1 2" key="1">
    <citation type="submission" date="2014-04" db="EMBL/GenBank/DDBJ databases">
        <authorList>
            <consortium name="DOE Joint Genome Institute"/>
            <person name="Kuo A."/>
            <person name="Ruytinx J."/>
            <person name="Rineau F."/>
            <person name="Colpaert J."/>
            <person name="Kohler A."/>
            <person name="Nagy L.G."/>
            <person name="Floudas D."/>
            <person name="Copeland A."/>
            <person name="Barry K.W."/>
            <person name="Cichocki N."/>
            <person name="Veneault-Fourrey C."/>
            <person name="LaButti K."/>
            <person name="Lindquist E.A."/>
            <person name="Lipzen A."/>
            <person name="Lundell T."/>
            <person name="Morin E."/>
            <person name="Murat C."/>
            <person name="Sun H."/>
            <person name="Tunlid A."/>
            <person name="Henrissat B."/>
            <person name="Grigoriev I.V."/>
            <person name="Hibbett D.S."/>
            <person name="Martin F."/>
            <person name="Nordberg H.P."/>
            <person name="Cantor M.N."/>
            <person name="Hua S.X."/>
        </authorList>
    </citation>
    <scope>NUCLEOTIDE SEQUENCE [LARGE SCALE GENOMIC DNA]</scope>
    <source>
        <strain evidence="1 2">UH-Slu-Lm8-n1</strain>
    </source>
</reference>
<name>A0A0C9ZMR6_9AGAM</name>
<dbReference type="InParanoid" id="A0A0C9ZMR6"/>
<gene>
    <name evidence="1" type="ORF">CY34DRAFT_808909</name>
</gene>
<dbReference type="AlphaFoldDB" id="A0A0C9ZMR6"/>
<proteinExistence type="predicted"/>